<dbReference type="GO" id="GO:0030599">
    <property type="term" value="F:pectinesterase activity"/>
    <property type="evidence" value="ECO:0007669"/>
    <property type="project" value="TreeGrafter"/>
</dbReference>
<evidence type="ECO:0000313" key="3">
    <source>
        <dbReference type="Proteomes" id="UP001188597"/>
    </source>
</evidence>
<evidence type="ECO:0000256" key="1">
    <source>
        <dbReference type="SAM" id="SignalP"/>
    </source>
</evidence>
<evidence type="ECO:0000313" key="2">
    <source>
        <dbReference type="EMBL" id="KAK3030150.1"/>
    </source>
</evidence>
<keyword evidence="1" id="KW-0732">Signal</keyword>
<gene>
    <name evidence="2" type="ORF">RJ639_037671</name>
</gene>
<dbReference type="Gene3D" id="2.160.20.10">
    <property type="entry name" value="Single-stranded right-handed beta-helix, Pectin lyase-like"/>
    <property type="match status" value="1"/>
</dbReference>
<dbReference type="Proteomes" id="UP001188597">
    <property type="component" value="Unassembled WGS sequence"/>
</dbReference>
<sequence length="335" mass="37678">MSLQYSCCLSTCLVLFFLGFDLSQSFGLKPVTYSTISVDVAAGKGNFSTIQSAINSVPVNNKSWTRIYIKAGVYQYLFSNYYYLLHFSHYVYSRREQVTIPADKPFIYVQGEEKGKTQIVWGDTLFKAATFTSLADNIVVENHTFTVKEKPYLLLCLHLSPSFMYTNTSMHPITRNSFNYPPEENGNPLKQALAARISGDKSSFYNCEFTMCKILCWMIVVDITSNFALLREPTISSLAQANLSMRCVDFFMAYVQKCTLLVISGSVDSRIPGYITAQGRSSPNDTDGFVFKDRNVVGTVLGKSMDRFCSSVVLPLIPVRHHSCRGLERLECQTS</sequence>
<dbReference type="AlphaFoldDB" id="A0AA89B6T6"/>
<dbReference type="SUPFAM" id="SSF51126">
    <property type="entry name" value="Pectin lyase-like"/>
    <property type="match status" value="1"/>
</dbReference>
<feature type="chain" id="PRO_5041642354" description="Pectinesterase" evidence="1">
    <location>
        <begin position="28"/>
        <end position="335"/>
    </location>
</feature>
<organism evidence="2 3">
    <name type="scientific">Escallonia herrerae</name>
    <dbReference type="NCBI Taxonomy" id="1293975"/>
    <lineage>
        <taxon>Eukaryota</taxon>
        <taxon>Viridiplantae</taxon>
        <taxon>Streptophyta</taxon>
        <taxon>Embryophyta</taxon>
        <taxon>Tracheophyta</taxon>
        <taxon>Spermatophyta</taxon>
        <taxon>Magnoliopsida</taxon>
        <taxon>eudicotyledons</taxon>
        <taxon>Gunneridae</taxon>
        <taxon>Pentapetalae</taxon>
        <taxon>asterids</taxon>
        <taxon>campanulids</taxon>
        <taxon>Escalloniales</taxon>
        <taxon>Escalloniaceae</taxon>
        <taxon>Escallonia</taxon>
    </lineage>
</organism>
<accession>A0AA89B6T6</accession>
<dbReference type="PANTHER" id="PTHR31321:SF76">
    <property type="entry name" value="PECTINESTERASE 10-RELATED"/>
    <property type="match status" value="1"/>
</dbReference>
<feature type="signal peptide" evidence="1">
    <location>
        <begin position="1"/>
        <end position="27"/>
    </location>
</feature>
<dbReference type="PANTHER" id="PTHR31321">
    <property type="entry name" value="ACYL-COA THIOESTER HYDROLASE YBHC-RELATED"/>
    <property type="match status" value="1"/>
</dbReference>
<dbReference type="GO" id="GO:0045490">
    <property type="term" value="P:pectin catabolic process"/>
    <property type="evidence" value="ECO:0007669"/>
    <property type="project" value="TreeGrafter"/>
</dbReference>
<protein>
    <recommendedName>
        <fullName evidence="4">Pectinesterase</fullName>
    </recommendedName>
</protein>
<keyword evidence="3" id="KW-1185">Reference proteome</keyword>
<evidence type="ECO:0008006" key="4">
    <source>
        <dbReference type="Google" id="ProtNLM"/>
    </source>
</evidence>
<dbReference type="InterPro" id="IPR011050">
    <property type="entry name" value="Pectin_lyase_fold/virulence"/>
</dbReference>
<dbReference type="InterPro" id="IPR012334">
    <property type="entry name" value="Pectin_lyas_fold"/>
</dbReference>
<reference evidence="2" key="1">
    <citation type="submission" date="2022-12" db="EMBL/GenBank/DDBJ databases">
        <title>Draft genome assemblies for two species of Escallonia (Escalloniales).</title>
        <authorList>
            <person name="Chanderbali A."/>
            <person name="Dervinis C."/>
            <person name="Anghel I."/>
            <person name="Soltis D."/>
            <person name="Soltis P."/>
            <person name="Zapata F."/>
        </authorList>
    </citation>
    <scope>NUCLEOTIDE SEQUENCE</scope>
    <source>
        <strain evidence="2">UCBG64.0493</strain>
        <tissue evidence="2">Leaf</tissue>
    </source>
</reference>
<dbReference type="EMBL" id="JAVXUP010000350">
    <property type="protein sequence ID" value="KAK3030150.1"/>
    <property type="molecule type" value="Genomic_DNA"/>
</dbReference>
<comment type="caution">
    <text evidence="2">The sequence shown here is derived from an EMBL/GenBank/DDBJ whole genome shotgun (WGS) entry which is preliminary data.</text>
</comment>
<name>A0AA89B6T6_9ASTE</name>
<proteinExistence type="predicted"/>